<name>A0A1X2I377_9FUNG</name>
<comment type="caution">
    <text evidence="2">The sequence shown here is derived from an EMBL/GenBank/DDBJ whole genome shotgun (WGS) entry which is preliminary data.</text>
</comment>
<sequence length="101" mass="11657">MSDAIHCSPFPVYREEPRTYCYPFQDLKNLTEFEVTVANQFCSIKWASEAVSVKMDRYHNNVQGIAIASLVLSAITVSCILVYLLYSLYSYYRKRKQSVAL</sequence>
<reference evidence="2 3" key="1">
    <citation type="submission" date="2016-07" db="EMBL/GenBank/DDBJ databases">
        <title>Pervasive Adenine N6-methylation of Active Genes in Fungi.</title>
        <authorList>
            <consortium name="DOE Joint Genome Institute"/>
            <person name="Mondo S.J."/>
            <person name="Dannebaum R.O."/>
            <person name="Kuo R.C."/>
            <person name="Labutti K."/>
            <person name="Haridas S."/>
            <person name="Kuo A."/>
            <person name="Salamov A."/>
            <person name="Ahrendt S.R."/>
            <person name="Lipzen A."/>
            <person name="Sullivan W."/>
            <person name="Andreopoulos W.B."/>
            <person name="Clum A."/>
            <person name="Lindquist E."/>
            <person name="Daum C."/>
            <person name="Ramamoorthy G.K."/>
            <person name="Gryganskyi A."/>
            <person name="Culley D."/>
            <person name="Magnuson J.K."/>
            <person name="James T.Y."/>
            <person name="O'Malley M.A."/>
            <person name="Stajich J.E."/>
            <person name="Spatafora J.W."/>
            <person name="Visel A."/>
            <person name="Grigoriev I.V."/>
        </authorList>
    </citation>
    <scope>NUCLEOTIDE SEQUENCE [LARGE SCALE GENOMIC DNA]</scope>
    <source>
        <strain evidence="2 3">NRRL 1336</strain>
    </source>
</reference>
<evidence type="ECO:0000313" key="3">
    <source>
        <dbReference type="Proteomes" id="UP000193560"/>
    </source>
</evidence>
<keyword evidence="1" id="KW-0472">Membrane</keyword>
<protein>
    <submittedName>
        <fullName evidence="2">Uncharacterized protein</fullName>
    </submittedName>
</protein>
<proteinExistence type="predicted"/>
<accession>A0A1X2I377</accession>
<keyword evidence="1" id="KW-1133">Transmembrane helix</keyword>
<keyword evidence="1" id="KW-0812">Transmembrane</keyword>
<evidence type="ECO:0000256" key="1">
    <source>
        <dbReference type="SAM" id="Phobius"/>
    </source>
</evidence>
<gene>
    <name evidence="2" type="ORF">BCR42DRAFT_425461</name>
</gene>
<dbReference type="Proteomes" id="UP000193560">
    <property type="component" value="Unassembled WGS sequence"/>
</dbReference>
<keyword evidence="3" id="KW-1185">Reference proteome</keyword>
<evidence type="ECO:0000313" key="2">
    <source>
        <dbReference type="EMBL" id="ORZ08210.1"/>
    </source>
</evidence>
<dbReference type="AlphaFoldDB" id="A0A1X2I377"/>
<organism evidence="2 3">
    <name type="scientific">Absidia repens</name>
    <dbReference type="NCBI Taxonomy" id="90262"/>
    <lineage>
        <taxon>Eukaryota</taxon>
        <taxon>Fungi</taxon>
        <taxon>Fungi incertae sedis</taxon>
        <taxon>Mucoromycota</taxon>
        <taxon>Mucoromycotina</taxon>
        <taxon>Mucoromycetes</taxon>
        <taxon>Mucorales</taxon>
        <taxon>Cunninghamellaceae</taxon>
        <taxon>Absidia</taxon>
    </lineage>
</organism>
<feature type="transmembrane region" description="Helical" evidence="1">
    <location>
        <begin position="65"/>
        <end position="86"/>
    </location>
</feature>
<dbReference type="EMBL" id="MCGE01000032">
    <property type="protein sequence ID" value="ORZ08210.1"/>
    <property type="molecule type" value="Genomic_DNA"/>
</dbReference>